<keyword evidence="4" id="KW-1185">Reference proteome</keyword>
<evidence type="ECO:0000313" key="4">
    <source>
        <dbReference type="Proteomes" id="UP000192596"/>
    </source>
</evidence>
<name>A0A1V8TAS6_9PEZI</name>
<dbReference type="Pfam" id="PF18271">
    <property type="entry name" value="GH131_N"/>
    <property type="match status" value="1"/>
</dbReference>
<evidence type="ECO:0000256" key="1">
    <source>
        <dbReference type="SAM" id="SignalP"/>
    </source>
</evidence>
<keyword evidence="1" id="KW-0732">Signal</keyword>
<dbReference type="Gene3D" id="2.60.120.1160">
    <property type="match status" value="1"/>
</dbReference>
<feature type="chain" id="PRO_5012845236" description="Glycoside hydrolase 131 catalytic N-terminal domain-containing protein" evidence="1">
    <location>
        <begin position="18"/>
        <end position="303"/>
    </location>
</feature>
<organism evidence="3 4">
    <name type="scientific">Cryoendolithus antarcticus</name>
    <dbReference type="NCBI Taxonomy" id="1507870"/>
    <lineage>
        <taxon>Eukaryota</taxon>
        <taxon>Fungi</taxon>
        <taxon>Dikarya</taxon>
        <taxon>Ascomycota</taxon>
        <taxon>Pezizomycotina</taxon>
        <taxon>Dothideomycetes</taxon>
        <taxon>Dothideomycetidae</taxon>
        <taxon>Cladosporiales</taxon>
        <taxon>Cladosporiaceae</taxon>
        <taxon>Cryoendolithus</taxon>
    </lineage>
</organism>
<dbReference type="InterPro" id="IPR041524">
    <property type="entry name" value="GH131_N"/>
</dbReference>
<feature type="signal peptide" evidence="1">
    <location>
        <begin position="1"/>
        <end position="17"/>
    </location>
</feature>
<dbReference type="Proteomes" id="UP000192596">
    <property type="component" value="Unassembled WGS sequence"/>
</dbReference>
<dbReference type="OrthoDB" id="5283326at2759"/>
<evidence type="ECO:0000313" key="3">
    <source>
        <dbReference type="EMBL" id="OQO08470.1"/>
    </source>
</evidence>
<sequence>MLSHLTTTLSLLSLASALPSTLSHQKSPSIPLVFDGRVPKAATGATFDAGLLPYNAKYDLGANLTWSDVLLFPKVQTSLFDNSSTKAVEVTIDDRAIFTPSPTNVQAGFRRNELLPQPANATYATTGIKTLHFSLQPDSHRRLNYSHEYQLVWLESQDYSADQFSLNVGTIFGTKEAHPKRLQLRGTSNASPQQTLWSAPFDEGVWHNLALVLDFNKNALKVYYSKECEKLEAVTGFISNDLSNLGQYHFGILKKPTGQNLTDITRQGFQGKGIHEGIVYGGILEEDSKGGSLSVAPGKAVKY</sequence>
<gene>
    <name evidence="3" type="ORF">B0A48_06340</name>
</gene>
<dbReference type="InParanoid" id="A0A1V8TAS6"/>
<accession>A0A1V8TAS6</accession>
<reference evidence="4" key="1">
    <citation type="submission" date="2017-03" db="EMBL/GenBank/DDBJ databases">
        <title>Genomes of endolithic fungi from Antarctica.</title>
        <authorList>
            <person name="Coleine C."/>
            <person name="Masonjones S."/>
            <person name="Stajich J.E."/>
        </authorList>
    </citation>
    <scope>NUCLEOTIDE SEQUENCE [LARGE SCALE GENOMIC DNA]</scope>
    <source>
        <strain evidence="4">CCFEE 5527</strain>
    </source>
</reference>
<dbReference type="STRING" id="1507870.A0A1V8TAS6"/>
<dbReference type="AlphaFoldDB" id="A0A1V8TAS6"/>
<protein>
    <recommendedName>
        <fullName evidence="2">Glycoside hydrolase 131 catalytic N-terminal domain-containing protein</fullName>
    </recommendedName>
</protein>
<comment type="caution">
    <text evidence="3">The sequence shown here is derived from an EMBL/GenBank/DDBJ whole genome shotgun (WGS) entry which is preliminary data.</text>
</comment>
<dbReference type="EMBL" id="NAJO01000012">
    <property type="protein sequence ID" value="OQO08470.1"/>
    <property type="molecule type" value="Genomic_DNA"/>
</dbReference>
<dbReference type="PANTHER" id="PTHR34612">
    <property type="entry name" value="GH131_N DOMAIN-CONTAINING PROTEIN"/>
    <property type="match status" value="1"/>
</dbReference>
<feature type="domain" description="Glycoside hydrolase 131 catalytic N-terminal" evidence="2">
    <location>
        <begin position="32"/>
        <end position="291"/>
    </location>
</feature>
<evidence type="ECO:0000259" key="2">
    <source>
        <dbReference type="Pfam" id="PF18271"/>
    </source>
</evidence>
<proteinExistence type="predicted"/>
<dbReference type="PANTHER" id="PTHR34612:SF2">
    <property type="entry name" value="GLYCOSIDE HYDROLASE 131 CATALYTIC N-TERMINAL DOMAIN-CONTAINING PROTEIN"/>
    <property type="match status" value="1"/>
</dbReference>